<name>A0AAV7TTR5_PLEWA</name>
<keyword evidence="2" id="KW-1185">Reference proteome</keyword>
<dbReference type="Proteomes" id="UP001066276">
    <property type="component" value="Chromosome 3_2"/>
</dbReference>
<gene>
    <name evidence="1" type="ORF">NDU88_004508</name>
</gene>
<dbReference type="AlphaFoldDB" id="A0AAV7TTR5"/>
<sequence length="106" mass="11205">MERVMQGTTFGTYTVWDRVEDELAVPVCSLMRINQSIGSATASLGLESPAVLSLCGAGVEPVAAAILDGHDLYCLVFQTSCPALQQPDLVIHRRSKTGQEAVGPSA</sequence>
<evidence type="ECO:0000313" key="1">
    <source>
        <dbReference type="EMBL" id="KAJ1179274.1"/>
    </source>
</evidence>
<dbReference type="EMBL" id="JANPWB010000006">
    <property type="protein sequence ID" value="KAJ1179274.1"/>
    <property type="molecule type" value="Genomic_DNA"/>
</dbReference>
<organism evidence="1 2">
    <name type="scientific">Pleurodeles waltl</name>
    <name type="common">Iberian ribbed newt</name>
    <dbReference type="NCBI Taxonomy" id="8319"/>
    <lineage>
        <taxon>Eukaryota</taxon>
        <taxon>Metazoa</taxon>
        <taxon>Chordata</taxon>
        <taxon>Craniata</taxon>
        <taxon>Vertebrata</taxon>
        <taxon>Euteleostomi</taxon>
        <taxon>Amphibia</taxon>
        <taxon>Batrachia</taxon>
        <taxon>Caudata</taxon>
        <taxon>Salamandroidea</taxon>
        <taxon>Salamandridae</taxon>
        <taxon>Pleurodelinae</taxon>
        <taxon>Pleurodeles</taxon>
    </lineage>
</organism>
<accession>A0AAV7TTR5</accession>
<proteinExistence type="predicted"/>
<comment type="caution">
    <text evidence="1">The sequence shown here is derived from an EMBL/GenBank/DDBJ whole genome shotgun (WGS) entry which is preliminary data.</text>
</comment>
<protein>
    <submittedName>
        <fullName evidence="1">Uncharacterized protein</fullName>
    </submittedName>
</protein>
<evidence type="ECO:0000313" key="2">
    <source>
        <dbReference type="Proteomes" id="UP001066276"/>
    </source>
</evidence>
<reference evidence="1" key="1">
    <citation type="journal article" date="2022" name="bioRxiv">
        <title>Sequencing and chromosome-scale assembly of the giantPleurodeles waltlgenome.</title>
        <authorList>
            <person name="Brown T."/>
            <person name="Elewa A."/>
            <person name="Iarovenko S."/>
            <person name="Subramanian E."/>
            <person name="Araus A.J."/>
            <person name="Petzold A."/>
            <person name="Susuki M."/>
            <person name="Suzuki K.-i.T."/>
            <person name="Hayashi T."/>
            <person name="Toyoda A."/>
            <person name="Oliveira C."/>
            <person name="Osipova E."/>
            <person name="Leigh N.D."/>
            <person name="Simon A."/>
            <person name="Yun M.H."/>
        </authorList>
    </citation>
    <scope>NUCLEOTIDE SEQUENCE</scope>
    <source>
        <strain evidence="1">20211129_DDA</strain>
        <tissue evidence="1">Liver</tissue>
    </source>
</reference>